<accession>A0A2S9WVS9</accession>
<organism evidence="2 3">
    <name type="scientific">Nonlabens agnitus</name>
    <dbReference type="NCBI Taxonomy" id="870484"/>
    <lineage>
        <taxon>Bacteria</taxon>
        <taxon>Pseudomonadati</taxon>
        <taxon>Bacteroidota</taxon>
        <taxon>Flavobacteriia</taxon>
        <taxon>Flavobacteriales</taxon>
        <taxon>Flavobacteriaceae</taxon>
        <taxon>Nonlabens</taxon>
    </lineage>
</organism>
<evidence type="ECO:0000256" key="1">
    <source>
        <dbReference type="SAM" id="SignalP"/>
    </source>
</evidence>
<dbReference type="EMBL" id="MQUC01000003">
    <property type="protein sequence ID" value="PRP67466.1"/>
    <property type="molecule type" value="Genomic_DNA"/>
</dbReference>
<keyword evidence="3" id="KW-1185">Reference proteome</keyword>
<dbReference type="RefSeq" id="WP_105984009.1">
    <property type="nucleotide sequence ID" value="NZ_MQUC01000003.1"/>
</dbReference>
<feature type="signal peptide" evidence="1">
    <location>
        <begin position="1"/>
        <end position="17"/>
    </location>
</feature>
<gene>
    <name evidence="2" type="ORF">BST86_10360</name>
</gene>
<evidence type="ECO:0000313" key="3">
    <source>
        <dbReference type="Proteomes" id="UP000239532"/>
    </source>
</evidence>
<dbReference type="OrthoDB" id="1143207at2"/>
<dbReference type="AlphaFoldDB" id="A0A2S9WVS9"/>
<evidence type="ECO:0000313" key="2">
    <source>
        <dbReference type="EMBL" id="PRP67466.1"/>
    </source>
</evidence>
<dbReference type="Proteomes" id="UP000239532">
    <property type="component" value="Unassembled WGS sequence"/>
</dbReference>
<feature type="chain" id="PRO_5015442202" evidence="1">
    <location>
        <begin position="18"/>
        <end position="273"/>
    </location>
</feature>
<protein>
    <submittedName>
        <fullName evidence="2">Uncharacterized protein</fullName>
    </submittedName>
</protein>
<comment type="caution">
    <text evidence="2">The sequence shown here is derived from an EMBL/GenBank/DDBJ whole genome shotgun (WGS) entry which is preliminary data.</text>
</comment>
<sequence>MKLVFTLLGSLFFFAFAKAQSIPSTSTTAYSLQADAFYGVDDFENLYYGKDNVFYKSPIDGRASVPKQQFYDVQLGDLTSVDLINPLKILLFYKDTQTIVLLDNRLNETQRVELNQLQPYRYFDFAGLAGERRLWLYNLDQQRLELYDYINDKLVVSSPVIQNQVTQMLTDYNYCHLVSDKGVASYNNYASKTSELKLDNIHLADYDFEQLVVQQDDAFKIFKFTADYKFTPMENDLNIEPQEPPKSLYLKNGKLYLYSRARLSVFTTNQKKN</sequence>
<reference evidence="2 3" key="1">
    <citation type="submission" date="2016-11" db="EMBL/GenBank/DDBJ databases">
        <title>Trade-off between light-utilization and light-protection in marine flavobacteria.</title>
        <authorList>
            <person name="Kumagai Y."/>
        </authorList>
    </citation>
    <scope>NUCLEOTIDE SEQUENCE [LARGE SCALE GENOMIC DNA]</scope>
    <source>
        <strain evidence="2 3">JCM 17109</strain>
    </source>
</reference>
<keyword evidence="1" id="KW-0732">Signal</keyword>
<name>A0A2S9WVS9_9FLAO</name>
<proteinExistence type="predicted"/>